<evidence type="ECO:0000256" key="2">
    <source>
        <dbReference type="ARBA" id="ARBA00022741"/>
    </source>
</evidence>
<sequence length="251" mass="27693">MLELDRVTKRFNGADGRAVTALSDVSLTIARHEMVCLVGRSGCGKTTTLRLIAGLERATHGRILLNGVPVEGPSAQRCVVFQRYTLFPWRSVLRNVAFGLEIQGVPKSKRHAIARHYLALVGLAEQVHAFPAQLSGGMQQRVAVARALATDPQVLLMDEPFGALDAQTRTVLQQELIRIWQEDRKTIVFVTHDIQEAALLADRVVVMQGPPGRIQAILNCDLPRPRDKGAPAFLALCDRIHTMLEVVNGWN</sequence>
<protein>
    <submittedName>
        <fullName evidence="5">ABC transporter ATP-binding protein</fullName>
    </submittedName>
</protein>
<dbReference type="Pfam" id="PF00005">
    <property type="entry name" value="ABC_tran"/>
    <property type="match status" value="1"/>
</dbReference>
<dbReference type="RefSeq" id="WP_246903085.1">
    <property type="nucleotide sequence ID" value="NZ_JALJRB010000003.1"/>
</dbReference>
<dbReference type="CDD" id="cd03293">
    <property type="entry name" value="ABC_NrtD_SsuB_transporters"/>
    <property type="match status" value="1"/>
</dbReference>
<evidence type="ECO:0000313" key="5">
    <source>
        <dbReference type="EMBL" id="MCJ8499658.1"/>
    </source>
</evidence>
<dbReference type="GO" id="GO:0005524">
    <property type="term" value="F:ATP binding"/>
    <property type="evidence" value="ECO:0007669"/>
    <property type="project" value="UniProtKB-KW"/>
</dbReference>
<dbReference type="GO" id="GO:0015697">
    <property type="term" value="P:quaternary ammonium group transport"/>
    <property type="evidence" value="ECO:0007669"/>
    <property type="project" value="UniProtKB-ARBA"/>
</dbReference>
<evidence type="ECO:0000256" key="3">
    <source>
        <dbReference type="ARBA" id="ARBA00022840"/>
    </source>
</evidence>
<reference evidence="5" key="1">
    <citation type="submission" date="2022-04" db="EMBL/GenBank/DDBJ databases">
        <title>Desulfatitalea alkaliphila sp. nov., a novel anaerobic sulfate-reducing bacterium isolated from terrestrial mud volcano, Taman Peninsula, Russia.</title>
        <authorList>
            <person name="Khomyakova M.A."/>
            <person name="Merkel A.Y."/>
            <person name="Slobodkin A.I."/>
        </authorList>
    </citation>
    <scope>NUCLEOTIDE SEQUENCE</scope>
    <source>
        <strain evidence="5">M08but</strain>
    </source>
</reference>
<dbReference type="InterPro" id="IPR003593">
    <property type="entry name" value="AAA+_ATPase"/>
</dbReference>
<dbReference type="Proteomes" id="UP001165427">
    <property type="component" value="Unassembled WGS sequence"/>
</dbReference>
<dbReference type="PROSITE" id="PS50893">
    <property type="entry name" value="ABC_TRANSPORTER_2"/>
    <property type="match status" value="1"/>
</dbReference>
<dbReference type="PANTHER" id="PTHR42788">
    <property type="entry name" value="TAURINE IMPORT ATP-BINDING PROTEIN-RELATED"/>
    <property type="match status" value="1"/>
</dbReference>
<keyword evidence="1" id="KW-0813">Transport</keyword>
<dbReference type="InterPro" id="IPR003439">
    <property type="entry name" value="ABC_transporter-like_ATP-bd"/>
</dbReference>
<dbReference type="PANTHER" id="PTHR42788:SF13">
    <property type="entry name" value="ALIPHATIC SULFONATES IMPORT ATP-BINDING PROTEIN SSUB"/>
    <property type="match status" value="1"/>
</dbReference>
<evidence type="ECO:0000259" key="4">
    <source>
        <dbReference type="PROSITE" id="PS50893"/>
    </source>
</evidence>
<dbReference type="PROSITE" id="PS00211">
    <property type="entry name" value="ABC_TRANSPORTER_1"/>
    <property type="match status" value="1"/>
</dbReference>
<dbReference type="SUPFAM" id="SSF52540">
    <property type="entry name" value="P-loop containing nucleoside triphosphate hydrolases"/>
    <property type="match status" value="1"/>
</dbReference>
<organism evidence="5 6">
    <name type="scientific">Desulfatitalea alkaliphila</name>
    <dbReference type="NCBI Taxonomy" id="2929485"/>
    <lineage>
        <taxon>Bacteria</taxon>
        <taxon>Pseudomonadati</taxon>
        <taxon>Thermodesulfobacteriota</taxon>
        <taxon>Desulfobacteria</taxon>
        <taxon>Desulfobacterales</taxon>
        <taxon>Desulfosarcinaceae</taxon>
        <taxon>Desulfatitalea</taxon>
    </lineage>
</organism>
<accession>A0AA41R5Q5</accession>
<gene>
    <name evidence="5" type="ORF">MRX98_03655</name>
</gene>
<comment type="caution">
    <text evidence="5">The sequence shown here is derived from an EMBL/GenBank/DDBJ whole genome shotgun (WGS) entry which is preliminary data.</text>
</comment>
<keyword evidence="6" id="KW-1185">Reference proteome</keyword>
<dbReference type="AlphaFoldDB" id="A0AA41R5Q5"/>
<proteinExistence type="predicted"/>
<dbReference type="InterPro" id="IPR027417">
    <property type="entry name" value="P-loop_NTPase"/>
</dbReference>
<dbReference type="InterPro" id="IPR017871">
    <property type="entry name" value="ABC_transporter-like_CS"/>
</dbReference>
<keyword evidence="2" id="KW-0547">Nucleotide-binding</keyword>
<dbReference type="GO" id="GO:0016887">
    <property type="term" value="F:ATP hydrolysis activity"/>
    <property type="evidence" value="ECO:0007669"/>
    <property type="project" value="InterPro"/>
</dbReference>
<dbReference type="FunFam" id="3.40.50.300:FF:000425">
    <property type="entry name" value="Probable ABC transporter, ATP-binding subunit"/>
    <property type="match status" value="1"/>
</dbReference>
<dbReference type="SMART" id="SM00382">
    <property type="entry name" value="AAA"/>
    <property type="match status" value="1"/>
</dbReference>
<dbReference type="Gene3D" id="3.40.50.300">
    <property type="entry name" value="P-loop containing nucleotide triphosphate hydrolases"/>
    <property type="match status" value="1"/>
</dbReference>
<dbReference type="InterPro" id="IPR050166">
    <property type="entry name" value="ABC_transporter_ATP-bind"/>
</dbReference>
<evidence type="ECO:0000256" key="1">
    <source>
        <dbReference type="ARBA" id="ARBA00022448"/>
    </source>
</evidence>
<evidence type="ECO:0000313" key="6">
    <source>
        <dbReference type="Proteomes" id="UP001165427"/>
    </source>
</evidence>
<keyword evidence="3 5" id="KW-0067">ATP-binding</keyword>
<dbReference type="EMBL" id="JALJRB010000003">
    <property type="protein sequence ID" value="MCJ8499658.1"/>
    <property type="molecule type" value="Genomic_DNA"/>
</dbReference>
<name>A0AA41R5Q5_9BACT</name>
<feature type="domain" description="ABC transporter" evidence="4">
    <location>
        <begin position="2"/>
        <end position="234"/>
    </location>
</feature>